<dbReference type="RefSeq" id="WP_378484181.1">
    <property type="nucleotide sequence ID" value="NZ_JBHUFB010000007.1"/>
</dbReference>
<dbReference type="GO" id="GO:0018506">
    <property type="term" value="F:maleylacetate reductase activity"/>
    <property type="evidence" value="ECO:0007669"/>
    <property type="project" value="UniProtKB-EC"/>
</dbReference>
<organism evidence="5 6">
    <name type="scientific">Rhodococcus gannanensis</name>
    <dbReference type="NCBI Taxonomy" id="1960308"/>
    <lineage>
        <taxon>Bacteria</taxon>
        <taxon>Bacillati</taxon>
        <taxon>Actinomycetota</taxon>
        <taxon>Actinomycetes</taxon>
        <taxon>Mycobacteriales</taxon>
        <taxon>Nocardiaceae</taxon>
        <taxon>Rhodococcus</taxon>
    </lineage>
</organism>
<dbReference type="InterPro" id="IPR056798">
    <property type="entry name" value="ADH_Fe_C"/>
</dbReference>
<dbReference type="EMBL" id="JBHUFB010000007">
    <property type="protein sequence ID" value="MFD1811650.1"/>
    <property type="molecule type" value="Genomic_DNA"/>
</dbReference>
<gene>
    <name evidence="5" type="ORF">ACFSJG_05445</name>
</gene>
<dbReference type="Pfam" id="PF25137">
    <property type="entry name" value="ADH_Fe_C"/>
    <property type="match status" value="1"/>
</dbReference>
<protein>
    <submittedName>
        <fullName evidence="5">Maleylacetate reductase</fullName>
        <ecNumber evidence="5">1.3.1.32</ecNumber>
    </submittedName>
</protein>
<evidence type="ECO:0000256" key="1">
    <source>
        <dbReference type="ARBA" id="ARBA00023002"/>
    </source>
</evidence>
<proteinExistence type="predicted"/>
<feature type="domain" description="Fe-containing alcohol dehydrogenase-like C-terminal" evidence="4">
    <location>
        <begin position="171"/>
        <end position="352"/>
    </location>
</feature>
<dbReference type="Proteomes" id="UP001597286">
    <property type="component" value="Unassembled WGS sequence"/>
</dbReference>
<dbReference type="SUPFAM" id="SSF56796">
    <property type="entry name" value="Dehydroquinate synthase-like"/>
    <property type="match status" value="1"/>
</dbReference>
<dbReference type="Gene3D" id="1.20.1090.10">
    <property type="entry name" value="Dehydroquinate synthase-like - alpha domain"/>
    <property type="match status" value="1"/>
</dbReference>
<dbReference type="Pfam" id="PF00465">
    <property type="entry name" value="Fe-ADH"/>
    <property type="match status" value="1"/>
</dbReference>
<dbReference type="InterPro" id="IPR034786">
    <property type="entry name" value="MAR"/>
</dbReference>
<evidence type="ECO:0000259" key="4">
    <source>
        <dbReference type="Pfam" id="PF25137"/>
    </source>
</evidence>
<keyword evidence="2" id="KW-0520">NAD</keyword>
<evidence type="ECO:0000313" key="6">
    <source>
        <dbReference type="Proteomes" id="UP001597286"/>
    </source>
</evidence>
<evidence type="ECO:0000313" key="5">
    <source>
        <dbReference type="EMBL" id="MFD1811650.1"/>
    </source>
</evidence>
<dbReference type="CDD" id="cd08177">
    <property type="entry name" value="MAR"/>
    <property type="match status" value="1"/>
</dbReference>
<dbReference type="Gene3D" id="3.40.50.1970">
    <property type="match status" value="1"/>
</dbReference>
<name>A0ABW4P2K7_9NOCA</name>
<dbReference type="PANTHER" id="PTHR11496:SF83">
    <property type="entry name" value="HYDROXYACID-OXOACID TRANSHYDROGENASE, MITOCHONDRIAL"/>
    <property type="match status" value="1"/>
</dbReference>
<comment type="caution">
    <text evidence="5">The sequence shown here is derived from an EMBL/GenBank/DDBJ whole genome shotgun (WGS) entry which is preliminary data.</text>
</comment>
<dbReference type="InterPro" id="IPR001670">
    <property type="entry name" value="ADH_Fe/GldA"/>
</dbReference>
<feature type="domain" description="Alcohol dehydrogenase iron-type/glycerol dehydrogenase GldA" evidence="3">
    <location>
        <begin position="16"/>
        <end position="159"/>
    </location>
</feature>
<dbReference type="PANTHER" id="PTHR11496">
    <property type="entry name" value="ALCOHOL DEHYDROGENASE"/>
    <property type="match status" value="1"/>
</dbReference>
<keyword evidence="6" id="KW-1185">Reference proteome</keyword>
<reference evidence="6" key="1">
    <citation type="journal article" date="2019" name="Int. J. Syst. Evol. Microbiol.">
        <title>The Global Catalogue of Microorganisms (GCM) 10K type strain sequencing project: providing services to taxonomists for standard genome sequencing and annotation.</title>
        <authorList>
            <consortium name="The Broad Institute Genomics Platform"/>
            <consortium name="The Broad Institute Genome Sequencing Center for Infectious Disease"/>
            <person name="Wu L."/>
            <person name="Ma J."/>
        </authorList>
    </citation>
    <scope>NUCLEOTIDE SEQUENCE [LARGE SCALE GENOMIC DNA]</scope>
    <source>
        <strain evidence="6">DT72</strain>
    </source>
</reference>
<keyword evidence="1 5" id="KW-0560">Oxidoreductase</keyword>
<evidence type="ECO:0000259" key="3">
    <source>
        <dbReference type="Pfam" id="PF00465"/>
    </source>
</evidence>
<dbReference type="InterPro" id="IPR039697">
    <property type="entry name" value="Alcohol_dehydrogenase_Fe"/>
</dbReference>
<evidence type="ECO:0000256" key="2">
    <source>
        <dbReference type="ARBA" id="ARBA00023027"/>
    </source>
</evidence>
<accession>A0ABW4P2K7</accession>
<dbReference type="EC" id="1.3.1.32" evidence="5"/>
<sequence>MTAVAFRSSFQYQALPMRVLFEVGAVAKVGEELDHLGLDRALILCTPEQRNLAELVAGHLGDRSAGIFDQARMHVPVETADQARDQARDLGADSCVVIGGGSSIGLGKAIALEHGLPIIAIPTTYAGSEMTPIWGLTRDGRKQTGRDPVVLPQSVIYDPSLTRTLPSEISAASGLNAVAHAVEALYAPDTSPIISLMAEEGVRAFTGSLPEVVADGDNLGARSRALFGAWLCGACLGSTTMSLHHKLCHVLGGSLDLPHAQTHAIVLPYALAYNETHAPDARAALQRALATDDDPSLALWDLEQQLSIPHSLAELGVRAEQLPTVIEEVLSNPYSNPAPVTEAGLEHLLTQALQGERPTHP</sequence>